<keyword evidence="4" id="KW-0833">Ubl conjugation pathway</keyword>
<reference evidence="8" key="1">
    <citation type="submission" date="2021-01" db="EMBL/GenBank/DDBJ databases">
        <title>Chromosome-level genome assembly of a human fungal pathogen reveals clustering of transcriptionally co-regulated genes.</title>
        <authorList>
            <person name="Voorhies M."/>
            <person name="Cohen S."/>
            <person name="Shea T.P."/>
            <person name="Petrus S."/>
            <person name="Munoz J.F."/>
            <person name="Poplawski S."/>
            <person name="Goldman W.E."/>
            <person name="Michael T."/>
            <person name="Cuomo C.A."/>
            <person name="Sil A."/>
            <person name="Beyhan S."/>
        </authorList>
    </citation>
    <scope>NUCLEOTIDE SEQUENCE</scope>
    <source>
        <strain evidence="8">WU24</strain>
    </source>
</reference>
<dbReference type="InterPro" id="IPR000011">
    <property type="entry name" value="UBQ/SUMO-activ_enz_E1-like"/>
</dbReference>
<organism evidence="8 9">
    <name type="scientific">Ajellomyces capsulatus</name>
    <name type="common">Darling's disease fungus</name>
    <name type="synonym">Histoplasma capsulatum</name>
    <dbReference type="NCBI Taxonomy" id="5037"/>
    <lineage>
        <taxon>Eukaryota</taxon>
        <taxon>Fungi</taxon>
        <taxon>Dikarya</taxon>
        <taxon>Ascomycota</taxon>
        <taxon>Pezizomycotina</taxon>
        <taxon>Eurotiomycetes</taxon>
        <taxon>Eurotiomycetidae</taxon>
        <taxon>Onygenales</taxon>
        <taxon>Ajellomycetaceae</taxon>
        <taxon>Histoplasma</taxon>
    </lineage>
</organism>
<dbReference type="InterPro" id="IPR045886">
    <property type="entry name" value="ThiF/MoeB/HesA"/>
</dbReference>
<evidence type="ECO:0000256" key="5">
    <source>
        <dbReference type="ARBA" id="ARBA00023242"/>
    </source>
</evidence>
<accession>A0A8A1M1S7</accession>
<dbReference type="EMBL" id="CP069109">
    <property type="protein sequence ID" value="QSS59535.1"/>
    <property type="molecule type" value="Genomic_DNA"/>
</dbReference>
<evidence type="ECO:0000256" key="1">
    <source>
        <dbReference type="ARBA" id="ARBA00004123"/>
    </source>
</evidence>
<evidence type="ECO:0000313" key="8">
    <source>
        <dbReference type="EMBL" id="QSS59535.1"/>
    </source>
</evidence>
<sequence length="358" mass="40312">MRLPSMTAKFGSGASRHRKILTWENRARLRTAKILLVTLRSLGAEIAKNLVLAGIGSLTIIDNAVVKQGDIDAQFFLSDEHINQNVGLHAPRAEAAAAQILQMNPRVQVLVEAIDIRSKPPAFFASYDVTIATDLDYDTICWMNNACRVANRRFYAAGVHGFYGYIFSDLISHDFVIEREKSNVVSTPIETPTRTVLDVKTKRENDKTIEMITKREVYCPLMLSNTSPLPQEFTKVRRKRLQVTPLLTCLRALWEFQREKDGSLPTKDDLETFIRLANDRHLELRLDISTLTAEFIRSFLDNLGCELSPVSAFLGGSLAQDVINVLGAREQPLQNLLLFDGERSVAPIYSLHPIFPEE</sequence>
<evidence type="ECO:0000313" key="9">
    <source>
        <dbReference type="Proteomes" id="UP000663671"/>
    </source>
</evidence>
<dbReference type="GO" id="GO:0005737">
    <property type="term" value="C:cytoplasm"/>
    <property type="evidence" value="ECO:0007669"/>
    <property type="project" value="TreeGrafter"/>
</dbReference>
<feature type="domain" description="THIF-type NAD/FAD binding fold" evidence="7">
    <location>
        <begin position="22"/>
        <end position="342"/>
    </location>
</feature>
<dbReference type="Gene3D" id="3.40.50.720">
    <property type="entry name" value="NAD(P)-binding Rossmann-like Domain"/>
    <property type="match status" value="1"/>
</dbReference>
<dbReference type="Pfam" id="PF00899">
    <property type="entry name" value="ThiF"/>
    <property type="match status" value="1"/>
</dbReference>
<proteinExistence type="inferred from homology"/>
<dbReference type="OrthoDB" id="1708823at2759"/>
<comment type="similarity">
    <text evidence="3">Belongs to the ubiquitin-activating E1 family.</text>
</comment>
<evidence type="ECO:0000256" key="6">
    <source>
        <dbReference type="ARBA" id="ARBA00044354"/>
    </source>
</evidence>
<dbReference type="Proteomes" id="UP000663671">
    <property type="component" value="Chromosome 2"/>
</dbReference>
<evidence type="ECO:0000256" key="3">
    <source>
        <dbReference type="ARBA" id="ARBA00005673"/>
    </source>
</evidence>
<dbReference type="PRINTS" id="PR01849">
    <property type="entry name" value="UBIQUITINACT"/>
</dbReference>
<dbReference type="InterPro" id="IPR035985">
    <property type="entry name" value="Ubiquitin-activating_enz"/>
</dbReference>
<dbReference type="VEuPathDB" id="FungiDB:I7I51_08970"/>
<keyword evidence="5" id="KW-0539">Nucleus</keyword>
<name>A0A8A1M1S7_AJECA</name>
<dbReference type="InterPro" id="IPR000594">
    <property type="entry name" value="ThiF_NAD_FAD-bd"/>
</dbReference>
<comment type="pathway">
    <text evidence="2">Protein modification; protein sumoylation.</text>
</comment>
<comment type="subcellular location">
    <subcellularLocation>
        <location evidence="1">Nucleus</location>
    </subcellularLocation>
</comment>
<dbReference type="GO" id="GO:0031510">
    <property type="term" value="C:SUMO activating enzyme complex"/>
    <property type="evidence" value="ECO:0007669"/>
    <property type="project" value="TreeGrafter"/>
</dbReference>
<dbReference type="AlphaFoldDB" id="A0A8A1M1S7"/>
<evidence type="ECO:0000256" key="4">
    <source>
        <dbReference type="ARBA" id="ARBA00022786"/>
    </source>
</evidence>
<dbReference type="PANTHER" id="PTHR10953:SF162">
    <property type="entry name" value="SUMO-ACTIVATING ENZYME SUBUNIT 1"/>
    <property type="match status" value="1"/>
</dbReference>
<gene>
    <name evidence="8" type="primary">AOS1</name>
    <name evidence="8" type="ORF">I7I51_08970</name>
</gene>
<protein>
    <recommendedName>
        <fullName evidence="6">Ubiquitin-like 1-activating enzyme E1A</fullName>
    </recommendedName>
</protein>
<dbReference type="GO" id="GO:0016925">
    <property type="term" value="P:protein sumoylation"/>
    <property type="evidence" value="ECO:0007669"/>
    <property type="project" value="TreeGrafter"/>
</dbReference>
<evidence type="ECO:0000259" key="7">
    <source>
        <dbReference type="Pfam" id="PF00899"/>
    </source>
</evidence>
<dbReference type="PANTHER" id="PTHR10953">
    <property type="entry name" value="UBIQUITIN-ACTIVATING ENZYME E1"/>
    <property type="match status" value="1"/>
</dbReference>
<dbReference type="SUPFAM" id="SSF69572">
    <property type="entry name" value="Activating enzymes of the ubiquitin-like proteins"/>
    <property type="match status" value="1"/>
</dbReference>
<evidence type="ECO:0000256" key="2">
    <source>
        <dbReference type="ARBA" id="ARBA00004718"/>
    </source>
</evidence>
<dbReference type="GO" id="GO:0019948">
    <property type="term" value="F:SUMO activating enzyme activity"/>
    <property type="evidence" value="ECO:0007669"/>
    <property type="project" value="TreeGrafter"/>
</dbReference>